<reference evidence="6 7" key="1">
    <citation type="submission" date="2016-07" db="EMBL/GenBank/DDBJ databases">
        <title>Pervasive Adenine N6-methylation of Active Genes in Fungi.</title>
        <authorList>
            <consortium name="DOE Joint Genome Institute"/>
            <person name="Mondo S.J."/>
            <person name="Dannebaum R.O."/>
            <person name="Kuo R.C."/>
            <person name="Labutti K."/>
            <person name="Haridas S."/>
            <person name="Kuo A."/>
            <person name="Salamov A."/>
            <person name="Ahrendt S.R."/>
            <person name="Lipzen A."/>
            <person name="Sullivan W."/>
            <person name="Andreopoulos W.B."/>
            <person name="Clum A."/>
            <person name="Lindquist E."/>
            <person name="Daum C."/>
            <person name="Ramamoorthy G.K."/>
            <person name="Gryganskyi A."/>
            <person name="Culley D."/>
            <person name="Magnuson J.K."/>
            <person name="James T.Y."/>
            <person name="O'Malley M.A."/>
            <person name="Stajich J.E."/>
            <person name="Spatafora J.W."/>
            <person name="Visel A."/>
            <person name="Grigoriev I.V."/>
        </authorList>
    </citation>
    <scope>NUCLEOTIDE SEQUENCE [LARGE SCALE GENOMIC DNA]</scope>
    <source>
        <strain evidence="6 7">NRRL 1336</strain>
    </source>
</reference>
<evidence type="ECO:0000259" key="5">
    <source>
        <dbReference type="SMART" id="SM00563"/>
    </source>
</evidence>
<dbReference type="GO" id="GO:0005783">
    <property type="term" value="C:endoplasmic reticulum"/>
    <property type="evidence" value="ECO:0007669"/>
    <property type="project" value="TreeGrafter"/>
</dbReference>
<protein>
    <submittedName>
        <fullName evidence="6">Acyltransferase-domain-containing protein</fullName>
    </submittedName>
</protein>
<evidence type="ECO:0000256" key="4">
    <source>
        <dbReference type="SAM" id="Phobius"/>
    </source>
</evidence>
<dbReference type="EMBL" id="MCGE01000001">
    <property type="protein sequence ID" value="ORZ25901.1"/>
    <property type="molecule type" value="Genomic_DNA"/>
</dbReference>
<evidence type="ECO:0000313" key="7">
    <source>
        <dbReference type="Proteomes" id="UP000193560"/>
    </source>
</evidence>
<dbReference type="PANTHER" id="PTHR10983">
    <property type="entry name" value="1-ACYLGLYCEROL-3-PHOSPHATE ACYLTRANSFERASE-RELATED"/>
    <property type="match status" value="1"/>
</dbReference>
<gene>
    <name evidence="6" type="ORF">BCR42DRAFT_401171</name>
</gene>
<dbReference type="CDD" id="cd07990">
    <property type="entry name" value="LPLAT_LCLAT1-like"/>
    <property type="match status" value="1"/>
</dbReference>
<name>A0A1X2J281_9FUNG</name>
<evidence type="ECO:0000256" key="1">
    <source>
        <dbReference type="ARBA" id="ARBA00008655"/>
    </source>
</evidence>
<keyword evidence="2 6" id="KW-0808">Transferase</keyword>
<comment type="similarity">
    <text evidence="1">Belongs to the 1-acyl-sn-glycerol-3-phosphate acyltransferase family.</text>
</comment>
<dbReference type="InterPro" id="IPR002123">
    <property type="entry name" value="Plipid/glycerol_acylTrfase"/>
</dbReference>
<dbReference type="SMART" id="SM00563">
    <property type="entry name" value="PlsC"/>
    <property type="match status" value="1"/>
</dbReference>
<evidence type="ECO:0000256" key="3">
    <source>
        <dbReference type="ARBA" id="ARBA00023315"/>
    </source>
</evidence>
<feature type="transmembrane region" description="Helical" evidence="4">
    <location>
        <begin position="365"/>
        <end position="390"/>
    </location>
</feature>
<comment type="caution">
    <text evidence="6">The sequence shown here is derived from an EMBL/GenBank/DDBJ whole genome shotgun (WGS) entry which is preliminary data.</text>
</comment>
<sequence length="393" mass="45589">MTWTLWEVSVCILVIMALMFQAAIVCFATMVTFVCLRPFSNDLYQKQLTRILSYWSQNLIGLIQMTAPSKMVFYFDKSCPPSTHIVNSTTTDQQQKNHQYSPTGDLNFPDRTIVISNHQIYADWIYVWFIAYLAKAHGSLKIMLKNELKYTPFFGLGMQLFDFIFMKRRLADDKDTIIQNLERSKTGGKPMWLVLFPEGTVISKEMRTRSQAYAVKNGMNDNLYTLLPRSTGLKLCTATLENTVEWMYDLTIGYSGIQAGQIPEDALRLKHIFTGCGPQEIHVHIRRYHVSELALDDDAAFSKWVMDRWVEKDKRMEQFYEEGRFTSFDHNDNPGDGCASPLLGGGHTYTVPIRLRHPLKESLDLWLYMVPYIPVLYLFYSLVSYLLILYNYH</sequence>
<accession>A0A1X2J281</accession>
<evidence type="ECO:0000313" key="6">
    <source>
        <dbReference type="EMBL" id="ORZ25901.1"/>
    </source>
</evidence>
<dbReference type="InterPro" id="IPR032098">
    <property type="entry name" value="Acyltransf_C"/>
</dbReference>
<dbReference type="Proteomes" id="UP000193560">
    <property type="component" value="Unassembled WGS sequence"/>
</dbReference>
<dbReference type="AlphaFoldDB" id="A0A1X2J281"/>
<evidence type="ECO:0000256" key="2">
    <source>
        <dbReference type="ARBA" id="ARBA00022679"/>
    </source>
</evidence>
<dbReference type="STRING" id="90262.A0A1X2J281"/>
<organism evidence="6 7">
    <name type="scientific">Absidia repens</name>
    <dbReference type="NCBI Taxonomy" id="90262"/>
    <lineage>
        <taxon>Eukaryota</taxon>
        <taxon>Fungi</taxon>
        <taxon>Fungi incertae sedis</taxon>
        <taxon>Mucoromycota</taxon>
        <taxon>Mucoromycotina</taxon>
        <taxon>Mucoromycetes</taxon>
        <taxon>Mucorales</taxon>
        <taxon>Cunninghamellaceae</taxon>
        <taxon>Absidia</taxon>
    </lineage>
</organism>
<keyword evidence="4" id="KW-1133">Transmembrane helix</keyword>
<keyword evidence="4" id="KW-0472">Membrane</keyword>
<dbReference type="GO" id="GO:0016746">
    <property type="term" value="F:acyltransferase activity"/>
    <property type="evidence" value="ECO:0007669"/>
    <property type="project" value="UniProtKB-KW"/>
</dbReference>
<dbReference type="Pfam" id="PF16076">
    <property type="entry name" value="Acyltransf_C"/>
    <property type="match status" value="1"/>
</dbReference>
<feature type="domain" description="Phospholipid/glycerol acyltransferase" evidence="5">
    <location>
        <begin position="112"/>
        <end position="234"/>
    </location>
</feature>
<dbReference type="OrthoDB" id="189226at2759"/>
<proteinExistence type="inferred from homology"/>
<keyword evidence="3 6" id="KW-0012">Acyltransferase</keyword>
<keyword evidence="4" id="KW-0812">Transmembrane</keyword>
<dbReference type="SUPFAM" id="SSF69593">
    <property type="entry name" value="Glycerol-3-phosphate (1)-acyltransferase"/>
    <property type="match status" value="1"/>
</dbReference>
<dbReference type="GO" id="GO:0036149">
    <property type="term" value="P:phosphatidylinositol acyl-chain remodeling"/>
    <property type="evidence" value="ECO:0007669"/>
    <property type="project" value="TreeGrafter"/>
</dbReference>
<dbReference type="Pfam" id="PF01553">
    <property type="entry name" value="Acyltransferase"/>
    <property type="match status" value="1"/>
</dbReference>
<dbReference type="PANTHER" id="PTHR10983:SF16">
    <property type="entry name" value="LYSOCARDIOLIPIN ACYLTRANSFERASE 1"/>
    <property type="match status" value="1"/>
</dbReference>
<feature type="transmembrane region" description="Helical" evidence="4">
    <location>
        <begin position="12"/>
        <end position="36"/>
    </location>
</feature>
<keyword evidence="7" id="KW-1185">Reference proteome</keyword>